<proteinExistence type="predicted"/>
<dbReference type="RefSeq" id="WP_277862221.1">
    <property type="nucleotide sequence ID" value="NZ_JARRAG010000002.1"/>
</dbReference>
<organism evidence="2 3">
    <name type="scientific">Paludisphaera mucosa</name>
    <dbReference type="NCBI Taxonomy" id="3030827"/>
    <lineage>
        <taxon>Bacteria</taxon>
        <taxon>Pseudomonadati</taxon>
        <taxon>Planctomycetota</taxon>
        <taxon>Planctomycetia</taxon>
        <taxon>Isosphaerales</taxon>
        <taxon>Isosphaeraceae</taxon>
        <taxon>Paludisphaera</taxon>
    </lineage>
</organism>
<evidence type="ECO:0000313" key="2">
    <source>
        <dbReference type="EMBL" id="MDG3005901.1"/>
    </source>
</evidence>
<dbReference type="EMBL" id="JARRAG010000002">
    <property type="protein sequence ID" value="MDG3005901.1"/>
    <property type="molecule type" value="Genomic_DNA"/>
</dbReference>
<accession>A0ABT6FE88</accession>
<protein>
    <submittedName>
        <fullName evidence="2">Uncharacterized protein</fullName>
    </submittedName>
</protein>
<keyword evidence="3" id="KW-1185">Reference proteome</keyword>
<feature type="region of interest" description="Disordered" evidence="1">
    <location>
        <begin position="1"/>
        <end position="20"/>
    </location>
</feature>
<reference evidence="2 3" key="1">
    <citation type="submission" date="2023-03" db="EMBL/GenBank/DDBJ databases">
        <title>Paludisphaera mucosa sp. nov. a novel planctomycete from northern fen.</title>
        <authorList>
            <person name="Ivanova A."/>
        </authorList>
    </citation>
    <scope>NUCLEOTIDE SEQUENCE [LARGE SCALE GENOMIC DNA]</scope>
    <source>
        <strain evidence="2 3">Pla2</strain>
    </source>
</reference>
<comment type="caution">
    <text evidence="2">The sequence shown here is derived from an EMBL/GenBank/DDBJ whole genome shotgun (WGS) entry which is preliminary data.</text>
</comment>
<evidence type="ECO:0000256" key="1">
    <source>
        <dbReference type="SAM" id="MobiDB-lite"/>
    </source>
</evidence>
<gene>
    <name evidence="2" type="ORF">PZE19_19135</name>
</gene>
<feature type="compositionally biased region" description="Basic and acidic residues" evidence="1">
    <location>
        <begin position="1"/>
        <end position="17"/>
    </location>
</feature>
<name>A0ABT6FE88_9BACT</name>
<dbReference type="Proteomes" id="UP001216907">
    <property type="component" value="Unassembled WGS sequence"/>
</dbReference>
<sequence length="500" mass="54165">MDSTKDWGKLTPTDDRGAPSLLSEAMGTVVQARSTMWVWTPPDDLPNPLPRGLCLPIRIHVGADGIRYISAVGPKERPKGTPAGGLAGLVVAVMGEAGLAMRERDGDLSPENIFRHRLAFLAIQRARRTKEFCLRKFNSPKDLRIAGSGGSSNHTLVDGLYPLYGPGLGRDPIETLLDAGRNDAREAGIDDPSYGQSISYGFAAHARSNPGPPVANVSDLIRSVVFGVGFESNPEDAVSEAVVVERLCDALGRHLEKPAARYNGWFSGRGSSLVKQIGGRKKARGGILKGPMVRRALIQLGWNAHGYVAECVGYLMLAVAKALPVPLSLRERRIFEGMHLPQPHFGGLPMILLVDRFQFLEGSLGNLCENPGDSDHVRVLHQVMQSYVDLNSERRRLDCEIKRPATLVFDEKRDAAPEPIVDRLALIVMRILESRGLGCGCSTPSPKATVDDPERDPITITYACLNPGCEFIIPLITDRAEIGAVGRVVLGVGGEQPDDD</sequence>
<evidence type="ECO:0000313" key="3">
    <source>
        <dbReference type="Proteomes" id="UP001216907"/>
    </source>
</evidence>